<gene>
    <name evidence="1" type="ORF">SDC9_92525</name>
</gene>
<proteinExistence type="predicted"/>
<protein>
    <submittedName>
        <fullName evidence="1">Uncharacterized protein</fullName>
    </submittedName>
</protein>
<name>A0A645A4R3_9ZZZZ</name>
<organism evidence="1">
    <name type="scientific">bioreactor metagenome</name>
    <dbReference type="NCBI Taxonomy" id="1076179"/>
    <lineage>
        <taxon>unclassified sequences</taxon>
        <taxon>metagenomes</taxon>
        <taxon>ecological metagenomes</taxon>
    </lineage>
</organism>
<evidence type="ECO:0000313" key="1">
    <source>
        <dbReference type="EMBL" id="MPM45833.1"/>
    </source>
</evidence>
<sequence length="36" mass="4256">MNLYTKSMESSSVTIIVLGNEFVDRYDESRIHNENY</sequence>
<dbReference type="AlphaFoldDB" id="A0A645A4R3"/>
<accession>A0A645A4R3</accession>
<reference evidence="1" key="1">
    <citation type="submission" date="2019-08" db="EMBL/GenBank/DDBJ databases">
        <authorList>
            <person name="Kucharzyk K."/>
            <person name="Murdoch R.W."/>
            <person name="Higgins S."/>
            <person name="Loffler F."/>
        </authorList>
    </citation>
    <scope>NUCLEOTIDE SEQUENCE</scope>
</reference>
<comment type="caution">
    <text evidence="1">The sequence shown here is derived from an EMBL/GenBank/DDBJ whole genome shotgun (WGS) entry which is preliminary data.</text>
</comment>
<dbReference type="EMBL" id="VSSQ01011033">
    <property type="protein sequence ID" value="MPM45833.1"/>
    <property type="molecule type" value="Genomic_DNA"/>
</dbReference>